<dbReference type="EMBL" id="SLUO01000008">
    <property type="protein sequence ID" value="TCL57679.1"/>
    <property type="molecule type" value="Genomic_DNA"/>
</dbReference>
<dbReference type="RefSeq" id="WP_031392522.1">
    <property type="nucleotide sequence ID" value="NZ_JPNB01000003.1"/>
</dbReference>
<protein>
    <submittedName>
        <fullName evidence="1">Uncharacterized protein</fullName>
    </submittedName>
</protein>
<evidence type="ECO:0000313" key="1">
    <source>
        <dbReference type="EMBL" id="TCL57679.1"/>
    </source>
</evidence>
<dbReference type="STRING" id="1469948.GCA_000732725_03900"/>
<keyword evidence="2" id="KW-1185">Reference proteome</keyword>
<evidence type="ECO:0000313" key="2">
    <source>
        <dbReference type="Proteomes" id="UP000295718"/>
    </source>
</evidence>
<accession>A0A4R1QUN0</accession>
<dbReference type="Proteomes" id="UP000295718">
    <property type="component" value="Unassembled WGS sequence"/>
</dbReference>
<dbReference type="AlphaFoldDB" id="A0A4R1QUN0"/>
<name>A0A4R1QUN0_9FIRM</name>
<proteinExistence type="predicted"/>
<reference evidence="1 2" key="1">
    <citation type="submission" date="2019-03" db="EMBL/GenBank/DDBJ databases">
        <title>Genomic Encyclopedia of Type Strains, Phase IV (KMG-IV): sequencing the most valuable type-strain genomes for metagenomic binning, comparative biology and taxonomic classification.</title>
        <authorList>
            <person name="Goeker M."/>
        </authorList>
    </citation>
    <scope>NUCLEOTIDE SEQUENCE [LARGE SCALE GENOMIC DNA]</scope>
    <source>
        <strain evidence="1 2">DSM 100556</strain>
    </source>
</reference>
<sequence>MNDKEKGQMLCRQLLELLELPKGEEQQLRLFIEEHSIQQLLEAYPSMNLAEDTKAKLETISELLT</sequence>
<comment type="caution">
    <text evidence="1">The sequence shown here is derived from an EMBL/GenBank/DDBJ whole genome shotgun (WGS) entry which is preliminary data.</text>
</comment>
<gene>
    <name evidence="1" type="ORF">EDD76_108214</name>
</gene>
<organism evidence="1 2">
    <name type="scientific">Kineothrix alysoides</name>
    <dbReference type="NCBI Taxonomy" id="1469948"/>
    <lineage>
        <taxon>Bacteria</taxon>
        <taxon>Bacillati</taxon>
        <taxon>Bacillota</taxon>
        <taxon>Clostridia</taxon>
        <taxon>Lachnospirales</taxon>
        <taxon>Lachnospiraceae</taxon>
        <taxon>Kineothrix</taxon>
    </lineage>
</organism>